<dbReference type="EMBL" id="JBHMDG010000030">
    <property type="protein sequence ID" value="MFB9315272.1"/>
    <property type="molecule type" value="Genomic_DNA"/>
</dbReference>
<protein>
    <submittedName>
        <fullName evidence="1">Nuclear transport factor 2 family protein</fullName>
    </submittedName>
</protein>
<gene>
    <name evidence="1" type="ORF">ACFFRI_19650</name>
</gene>
<sequence length="136" mass="14824">MIHDQLHLTRYYAAIDRGDLDEASSMLHPRVAFAIHLPAGVRRGSTREELIGYLTGRGDVVRRHDALRASADGDLETVYGAVVDDGTRTTGHFLAGVRVDPDGLIAAYHVSFDTELFLLEGADSLTDSSTDREVDA</sequence>
<accession>A0ABV5KFU4</accession>
<evidence type="ECO:0000313" key="2">
    <source>
        <dbReference type="Proteomes" id="UP001589750"/>
    </source>
</evidence>
<organism evidence="1 2">
    <name type="scientific">Nocardioides plantarum</name>
    <dbReference type="NCBI Taxonomy" id="29299"/>
    <lineage>
        <taxon>Bacteria</taxon>
        <taxon>Bacillati</taxon>
        <taxon>Actinomycetota</taxon>
        <taxon>Actinomycetes</taxon>
        <taxon>Propionibacteriales</taxon>
        <taxon>Nocardioidaceae</taxon>
        <taxon>Nocardioides</taxon>
    </lineage>
</organism>
<keyword evidence="2" id="KW-1185">Reference proteome</keyword>
<comment type="caution">
    <text evidence="1">The sequence shown here is derived from an EMBL/GenBank/DDBJ whole genome shotgun (WGS) entry which is preliminary data.</text>
</comment>
<reference evidence="1 2" key="1">
    <citation type="submission" date="2024-09" db="EMBL/GenBank/DDBJ databases">
        <authorList>
            <person name="Sun Q."/>
            <person name="Mori K."/>
        </authorList>
    </citation>
    <scope>NUCLEOTIDE SEQUENCE [LARGE SCALE GENOMIC DNA]</scope>
    <source>
        <strain evidence="1 2">JCM 9626</strain>
    </source>
</reference>
<dbReference type="RefSeq" id="WP_140009044.1">
    <property type="nucleotide sequence ID" value="NZ_JBHMDG010000030.1"/>
</dbReference>
<dbReference type="InterPro" id="IPR032710">
    <property type="entry name" value="NTF2-like_dom_sf"/>
</dbReference>
<proteinExistence type="predicted"/>
<dbReference type="Gene3D" id="3.10.450.50">
    <property type="match status" value="1"/>
</dbReference>
<name>A0ABV5KFU4_9ACTN</name>
<evidence type="ECO:0000313" key="1">
    <source>
        <dbReference type="EMBL" id="MFB9315272.1"/>
    </source>
</evidence>
<dbReference type="Proteomes" id="UP001589750">
    <property type="component" value="Unassembled WGS sequence"/>
</dbReference>
<dbReference type="SUPFAM" id="SSF54427">
    <property type="entry name" value="NTF2-like"/>
    <property type="match status" value="1"/>
</dbReference>